<proteinExistence type="predicted"/>
<name>A0A1H9CPL1_9GAMM</name>
<dbReference type="AlphaFoldDB" id="A0A1H9CPL1"/>
<keyword evidence="2" id="KW-1185">Reference proteome</keyword>
<evidence type="ECO:0000313" key="2">
    <source>
        <dbReference type="Proteomes" id="UP000198749"/>
    </source>
</evidence>
<reference evidence="2" key="1">
    <citation type="submission" date="2016-10" db="EMBL/GenBank/DDBJ databases">
        <authorList>
            <person name="Varghese N."/>
            <person name="Submissions S."/>
        </authorList>
    </citation>
    <scope>NUCLEOTIDE SEQUENCE [LARGE SCALE GENOMIC DNA]</scope>
    <source>
        <strain evidence="2">DSM 18887</strain>
    </source>
</reference>
<dbReference type="Proteomes" id="UP000198749">
    <property type="component" value="Unassembled WGS sequence"/>
</dbReference>
<accession>A0A1H9CPL1</accession>
<sequence length="65" mass="7427">MEQVSVLLRRGGEIDDSPALLISFTTEGTEEEFMIHNPYNFIADGLRLLLRIKGIYLFILSLSRI</sequence>
<evidence type="ECO:0000313" key="1">
    <source>
        <dbReference type="EMBL" id="SEQ03135.1"/>
    </source>
</evidence>
<dbReference type="EMBL" id="FOGB01000001">
    <property type="protein sequence ID" value="SEQ03135.1"/>
    <property type="molecule type" value="Genomic_DNA"/>
</dbReference>
<organism evidence="1 2">
    <name type="scientific">Amphritea atlantica</name>
    <dbReference type="NCBI Taxonomy" id="355243"/>
    <lineage>
        <taxon>Bacteria</taxon>
        <taxon>Pseudomonadati</taxon>
        <taxon>Pseudomonadota</taxon>
        <taxon>Gammaproteobacteria</taxon>
        <taxon>Oceanospirillales</taxon>
        <taxon>Oceanospirillaceae</taxon>
        <taxon>Amphritea</taxon>
    </lineage>
</organism>
<protein>
    <submittedName>
        <fullName evidence="1">Uncharacterized protein</fullName>
    </submittedName>
</protein>
<gene>
    <name evidence="1" type="ORF">SAMN03080615_00096</name>
</gene>